<evidence type="ECO:0000313" key="2">
    <source>
        <dbReference type="EMBL" id="NRT55753.1"/>
    </source>
</evidence>
<evidence type="ECO:0000313" key="3">
    <source>
        <dbReference type="Proteomes" id="UP001516061"/>
    </source>
</evidence>
<reference evidence="2 3" key="1">
    <citation type="submission" date="2020-05" db="EMBL/GenBank/DDBJ databases">
        <title>Genomic Encyclopedia of Type Strains, Phase IV (KMG-V): Genome sequencing to study the core and pangenomes of soil and plant-associated prokaryotes.</title>
        <authorList>
            <person name="Whitman W."/>
        </authorList>
    </citation>
    <scope>NUCLEOTIDE SEQUENCE [LARGE SCALE GENOMIC DNA]</scope>
    <source>
        <strain evidence="2 3">C29</strain>
    </source>
</reference>
<accession>A0ABX2G0E1</accession>
<keyword evidence="3" id="KW-1185">Reference proteome</keyword>
<dbReference type="PANTHER" id="PTHR23131:SF0">
    <property type="entry name" value="ENDORIBONUCLEASE LACTB2"/>
    <property type="match status" value="1"/>
</dbReference>
<evidence type="ECO:0000259" key="1">
    <source>
        <dbReference type="SMART" id="SM00849"/>
    </source>
</evidence>
<dbReference type="CDD" id="cd06262">
    <property type="entry name" value="metallo-hydrolase-like_MBL-fold"/>
    <property type="match status" value="1"/>
</dbReference>
<comment type="caution">
    <text evidence="2">The sequence shown here is derived from an EMBL/GenBank/DDBJ whole genome shotgun (WGS) entry which is preliminary data.</text>
</comment>
<dbReference type="PANTHER" id="PTHR23131">
    <property type="entry name" value="ENDORIBONUCLEASE LACTB2"/>
    <property type="match status" value="1"/>
</dbReference>
<dbReference type="Pfam" id="PF00753">
    <property type="entry name" value="Lactamase_B"/>
    <property type="match status" value="1"/>
</dbReference>
<dbReference type="Proteomes" id="UP001516061">
    <property type="component" value="Unassembled WGS sequence"/>
</dbReference>
<dbReference type="EMBL" id="JABSNM010000005">
    <property type="protein sequence ID" value="NRT55753.1"/>
    <property type="molecule type" value="Genomic_DNA"/>
</dbReference>
<sequence length="304" mass="33274">MNIPDLTVLERGWLSSNNIVLHGEPGEGAVLVDTGHCLHAPQTLALLRQALGTEPLARLVNTHLHSDHCGGNARVAATFSPRIAVPGSLLGAVNRWDEDRLGYRPTGQRCERFHADDALSPGERLQVGRRTWEVLAAPGHDPDALMLFDAVDGVLISADALWHNGFGVVFPELDGESAFDQVAETLALIARIAPRRVIPGHGAPFEDVGAALRRAETRLSRFVAQPTLHFRHAAKVLLKYHLMEVRRQPLAETLAWASGTPLFSSTRRRAGFDGSPADWLHELLRELLAVGALRLDELHVIHDV</sequence>
<dbReference type="InterPro" id="IPR036866">
    <property type="entry name" value="RibonucZ/Hydroxyglut_hydro"/>
</dbReference>
<dbReference type="InterPro" id="IPR050662">
    <property type="entry name" value="Sec-metab_biosynth-thioest"/>
</dbReference>
<gene>
    <name evidence="2" type="ORF">HNQ01_001483</name>
</gene>
<protein>
    <submittedName>
        <fullName evidence="2">Glyoxylase-like metal-dependent hydrolase (Beta-lactamase superfamily II)</fullName>
    </submittedName>
</protein>
<dbReference type="SMART" id="SM00849">
    <property type="entry name" value="Lactamase_B"/>
    <property type="match status" value="1"/>
</dbReference>
<dbReference type="Gene3D" id="3.60.15.10">
    <property type="entry name" value="Ribonuclease Z/Hydroxyacylglutathione hydrolase-like"/>
    <property type="match status" value="1"/>
</dbReference>
<dbReference type="InterPro" id="IPR001279">
    <property type="entry name" value="Metallo-B-lactamas"/>
</dbReference>
<feature type="domain" description="Metallo-beta-lactamase" evidence="1">
    <location>
        <begin position="15"/>
        <end position="201"/>
    </location>
</feature>
<organism evidence="2 3">
    <name type="scientific">Sphaerotilus uruguayifluvii</name>
    <dbReference type="NCBI Taxonomy" id="2735897"/>
    <lineage>
        <taxon>Bacteria</taxon>
        <taxon>Pseudomonadati</taxon>
        <taxon>Pseudomonadota</taxon>
        <taxon>Betaproteobacteria</taxon>
        <taxon>Burkholderiales</taxon>
        <taxon>Sphaerotilaceae</taxon>
        <taxon>Sphaerotilus</taxon>
    </lineage>
</organism>
<proteinExistence type="predicted"/>
<dbReference type="SUPFAM" id="SSF56281">
    <property type="entry name" value="Metallo-hydrolase/oxidoreductase"/>
    <property type="match status" value="1"/>
</dbReference>
<name>A0ABX2G0E1_9BURK</name>